<accession>A0ABQ5SD64</accession>
<dbReference type="PROSITE" id="PS51186">
    <property type="entry name" value="GNAT"/>
    <property type="match status" value="1"/>
</dbReference>
<feature type="non-terminal residue" evidence="4">
    <location>
        <position position="1"/>
    </location>
</feature>
<dbReference type="SUPFAM" id="SSF55729">
    <property type="entry name" value="Acyl-CoA N-acyltransferases (Nat)"/>
    <property type="match status" value="1"/>
</dbReference>
<proteinExistence type="predicted"/>
<keyword evidence="5" id="KW-1185">Reference proteome</keyword>
<comment type="caution">
    <text evidence="4">The sequence shown here is derived from an EMBL/GenBank/DDBJ whole genome shotgun (WGS) entry which is preliminary data.</text>
</comment>
<organism evidence="4 5">
    <name type="scientific">Volvox africanus</name>
    <dbReference type="NCBI Taxonomy" id="51714"/>
    <lineage>
        <taxon>Eukaryota</taxon>
        <taxon>Viridiplantae</taxon>
        <taxon>Chlorophyta</taxon>
        <taxon>core chlorophytes</taxon>
        <taxon>Chlorophyceae</taxon>
        <taxon>CS clade</taxon>
        <taxon>Chlamydomonadales</taxon>
        <taxon>Volvocaceae</taxon>
        <taxon>Volvox</taxon>
    </lineage>
</organism>
<dbReference type="PANTHER" id="PTHR42919">
    <property type="entry name" value="N-ALPHA-ACETYLTRANSFERASE"/>
    <property type="match status" value="1"/>
</dbReference>
<evidence type="ECO:0000259" key="3">
    <source>
        <dbReference type="PROSITE" id="PS51186"/>
    </source>
</evidence>
<dbReference type="InterPro" id="IPR000182">
    <property type="entry name" value="GNAT_dom"/>
</dbReference>
<protein>
    <recommendedName>
        <fullName evidence="3">N-acetyltransferase domain-containing protein</fullName>
    </recommendedName>
</protein>
<keyword evidence="2" id="KW-0012">Acyltransferase</keyword>
<sequence length="172" mass="19420">VSFQTRILLLLDAMVKHELAVSFDVVREKNLDQLKLLNNVIFPVKYADEIYRQCMACGDLTQLAFHNDILVGAIATRCEKQHNGKAKAYIATLGILAPYRSLGIGSKLLARTLAACAHDPNIEEVFVHVQIDNDEAIRFYERHGFQRGETVKDYYKKLSQPDAVILTKKLTS</sequence>
<feature type="domain" description="N-acetyltransferase" evidence="3">
    <location>
        <begin position="21"/>
        <end position="171"/>
    </location>
</feature>
<dbReference type="PANTHER" id="PTHR42919:SF8">
    <property type="entry name" value="N-ALPHA-ACETYLTRANSFERASE 50"/>
    <property type="match status" value="1"/>
</dbReference>
<evidence type="ECO:0000256" key="1">
    <source>
        <dbReference type="ARBA" id="ARBA00022679"/>
    </source>
</evidence>
<name>A0ABQ5SD64_9CHLO</name>
<evidence type="ECO:0000313" key="4">
    <source>
        <dbReference type="EMBL" id="GLI67872.1"/>
    </source>
</evidence>
<dbReference type="Pfam" id="PF00583">
    <property type="entry name" value="Acetyltransf_1"/>
    <property type="match status" value="1"/>
</dbReference>
<reference evidence="4 5" key="1">
    <citation type="journal article" date="2023" name="IScience">
        <title>Expanded male sex-determining region conserved during the evolution of homothallism in the green alga Volvox.</title>
        <authorList>
            <person name="Yamamoto K."/>
            <person name="Matsuzaki R."/>
            <person name="Mahakham W."/>
            <person name="Heman W."/>
            <person name="Sekimoto H."/>
            <person name="Kawachi M."/>
            <person name="Minakuchi Y."/>
            <person name="Toyoda A."/>
            <person name="Nozaki H."/>
        </authorList>
    </citation>
    <scope>NUCLEOTIDE SEQUENCE [LARGE SCALE GENOMIC DNA]</scope>
    <source>
        <strain evidence="4 5">NIES-4468</strain>
    </source>
</reference>
<evidence type="ECO:0000256" key="2">
    <source>
        <dbReference type="ARBA" id="ARBA00023315"/>
    </source>
</evidence>
<keyword evidence="1" id="KW-0808">Transferase</keyword>
<dbReference type="InterPro" id="IPR016181">
    <property type="entry name" value="Acyl_CoA_acyltransferase"/>
</dbReference>
<evidence type="ECO:0000313" key="5">
    <source>
        <dbReference type="Proteomes" id="UP001165090"/>
    </source>
</evidence>
<dbReference type="InterPro" id="IPR051556">
    <property type="entry name" value="N-term/lysine_N-AcTrnsfr"/>
</dbReference>
<dbReference type="EMBL" id="BSDZ01000079">
    <property type="protein sequence ID" value="GLI67872.1"/>
    <property type="molecule type" value="Genomic_DNA"/>
</dbReference>
<dbReference type="Gene3D" id="3.40.630.30">
    <property type="match status" value="1"/>
</dbReference>
<dbReference type="CDD" id="cd04301">
    <property type="entry name" value="NAT_SF"/>
    <property type="match status" value="1"/>
</dbReference>
<dbReference type="Proteomes" id="UP001165090">
    <property type="component" value="Unassembled WGS sequence"/>
</dbReference>
<gene>
    <name evidence="4" type="ORF">VaNZ11_012160</name>
</gene>